<keyword evidence="3" id="KW-1185">Reference proteome</keyword>
<protein>
    <submittedName>
        <fullName evidence="2">Transcriptional regulator with XRE-family HTH domain</fullName>
    </submittedName>
</protein>
<reference evidence="2 3" key="1">
    <citation type="submission" date="2020-10" db="EMBL/GenBank/DDBJ databases">
        <title>Sequencing the genomes of 1000 actinobacteria strains.</title>
        <authorList>
            <person name="Klenk H.-P."/>
        </authorList>
    </citation>
    <scope>NUCLEOTIDE SEQUENCE [LARGE SCALE GENOMIC DNA]</scope>
    <source>
        <strain evidence="2 3">DSM 46744</strain>
    </source>
</reference>
<comment type="caution">
    <text evidence="2">The sequence shown here is derived from an EMBL/GenBank/DDBJ whole genome shotgun (WGS) entry which is preliminary data.</text>
</comment>
<feature type="domain" description="DUF5753" evidence="1">
    <location>
        <begin position="88"/>
        <end position="260"/>
    </location>
</feature>
<name>A0ABR9JZ35_9ACTN</name>
<evidence type="ECO:0000313" key="3">
    <source>
        <dbReference type="Proteomes" id="UP000627838"/>
    </source>
</evidence>
<gene>
    <name evidence="2" type="ORF">H4W34_005674</name>
</gene>
<dbReference type="Proteomes" id="UP000627838">
    <property type="component" value="Unassembled WGS sequence"/>
</dbReference>
<dbReference type="SUPFAM" id="SSF47413">
    <property type="entry name" value="lambda repressor-like DNA-binding domains"/>
    <property type="match status" value="1"/>
</dbReference>
<dbReference type="InterPro" id="IPR001387">
    <property type="entry name" value="Cro/C1-type_HTH"/>
</dbReference>
<accession>A0ABR9JZ35</accession>
<dbReference type="Gene3D" id="1.10.260.40">
    <property type="entry name" value="lambda repressor-like DNA-binding domains"/>
    <property type="match status" value="1"/>
</dbReference>
<organism evidence="2 3">
    <name type="scientific">Actinomadura algeriensis</name>
    <dbReference type="NCBI Taxonomy" id="1679523"/>
    <lineage>
        <taxon>Bacteria</taxon>
        <taxon>Bacillati</taxon>
        <taxon>Actinomycetota</taxon>
        <taxon>Actinomycetes</taxon>
        <taxon>Streptosporangiales</taxon>
        <taxon>Thermomonosporaceae</taxon>
        <taxon>Actinomadura</taxon>
    </lineage>
</organism>
<proteinExistence type="predicted"/>
<dbReference type="EMBL" id="JADBDZ010000001">
    <property type="protein sequence ID" value="MBE1535841.1"/>
    <property type="molecule type" value="Genomic_DNA"/>
</dbReference>
<dbReference type="CDD" id="cd00093">
    <property type="entry name" value="HTH_XRE"/>
    <property type="match status" value="1"/>
</dbReference>
<sequence length="267" mass="29568">MSALNPSESVRAFFAFHLKRNREERGWSQPELATRVHSPSDLVGGVETCSRRPTRKLSRMLDELFGLEQFFEALYPRVVEESGLSPGFAEFIEAETEAGVIRMYENFLITDLFQTKEYARAVLQAGRPPNTVERLVAARVERQEILHQDSPPMVVALLDSSALRRPFGGREVMRAQLEHLLTSAELPHVHVHIVPEDAALSAGGSFTLLSSANEPGRAYAESAGGRGRTVDDAAYVAELDELLDLIRSKALNAEDSQVAILKALEEL</sequence>
<dbReference type="InterPro" id="IPR043917">
    <property type="entry name" value="DUF5753"/>
</dbReference>
<dbReference type="RefSeq" id="WP_192761971.1">
    <property type="nucleotide sequence ID" value="NZ_JADBDZ010000001.1"/>
</dbReference>
<evidence type="ECO:0000259" key="1">
    <source>
        <dbReference type="Pfam" id="PF19054"/>
    </source>
</evidence>
<dbReference type="Pfam" id="PF19054">
    <property type="entry name" value="DUF5753"/>
    <property type="match status" value="1"/>
</dbReference>
<dbReference type="InterPro" id="IPR010982">
    <property type="entry name" value="Lambda_DNA-bd_dom_sf"/>
</dbReference>
<evidence type="ECO:0000313" key="2">
    <source>
        <dbReference type="EMBL" id="MBE1535841.1"/>
    </source>
</evidence>